<feature type="transmembrane region" description="Helical" evidence="1">
    <location>
        <begin position="183"/>
        <end position="203"/>
    </location>
</feature>
<reference evidence="3" key="1">
    <citation type="submission" date="2018-05" db="EMBL/GenBank/DDBJ databases">
        <authorList>
            <person name="Lanie J.A."/>
            <person name="Ng W.-L."/>
            <person name="Kazmierczak K.M."/>
            <person name="Andrzejewski T.M."/>
            <person name="Davidsen T.M."/>
            <person name="Wayne K.J."/>
            <person name="Tettelin H."/>
            <person name="Glass J.I."/>
            <person name="Rusch D."/>
            <person name="Podicherti R."/>
            <person name="Tsui H.-C.T."/>
            <person name="Winkler M.E."/>
        </authorList>
    </citation>
    <scope>NUCLEOTIDE SEQUENCE</scope>
</reference>
<keyword evidence="1" id="KW-0472">Membrane</keyword>
<dbReference type="GO" id="GO:0016020">
    <property type="term" value="C:membrane"/>
    <property type="evidence" value="ECO:0007669"/>
    <property type="project" value="InterPro"/>
</dbReference>
<feature type="transmembrane region" description="Helical" evidence="1">
    <location>
        <begin position="12"/>
        <end position="33"/>
    </location>
</feature>
<feature type="transmembrane region" description="Helical" evidence="1">
    <location>
        <begin position="125"/>
        <end position="143"/>
    </location>
</feature>
<evidence type="ECO:0000259" key="2">
    <source>
        <dbReference type="Pfam" id="PF00892"/>
    </source>
</evidence>
<dbReference type="EMBL" id="UINC01031804">
    <property type="protein sequence ID" value="SVB18424.1"/>
    <property type="molecule type" value="Genomic_DNA"/>
</dbReference>
<dbReference type="PANTHER" id="PTHR22911:SF76">
    <property type="entry name" value="EAMA DOMAIN-CONTAINING PROTEIN"/>
    <property type="match status" value="1"/>
</dbReference>
<evidence type="ECO:0000256" key="1">
    <source>
        <dbReference type="SAM" id="Phobius"/>
    </source>
</evidence>
<feature type="transmembrane region" description="Helical" evidence="1">
    <location>
        <begin position="209"/>
        <end position="227"/>
    </location>
</feature>
<protein>
    <recommendedName>
        <fullName evidence="2">EamA domain-containing protein</fullName>
    </recommendedName>
</protein>
<proteinExistence type="predicted"/>
<keyword evidence="1" id="KW-1133">Transmembrane helix</keyword>
<feature type="transmembrane region" description="Helical" evidence="1">
    <location>
        <begin position="239"/>
        <end position="256"/>
    </location>
</feature>
<accession>A0A382BXT6</accession>
<feature type="domain" description="EamA" evidence="2">
    <location>
        <begin position="10"/>
        <end position="142"/>
    </location>
</feature>
<dbReference type="PANTHER" id="PTHR22911">
    <property type="entry name" value="ACYL-MALONYL CONDENSING ENZYME-RELATED"/>
    <property type="match status" value="1"/>
</dbReference>
<dbReference type="InterPro" id="IPR000620">
    <property type="entry name" value="EamA_dom"/>
</dbReference>
<gene>
    <name evidence="3" type="ORF">METZ01_LOCUS171278</name>
</gene>
<dbReference type="Pfam" id="PF00892">
    <property type="entry name" value="EamA"/>
    <property type="match status" value="1"/>
</dbReference>
<name>A0A382BXT6_9ZZZZ</name>
<sequence length="292" mass="32526">MMIRLNKIQKGILLAFVGVMIMTPDTLLIRMVSLDIWSLLFYRSLLPALALFLGYLVLFQRRTFNDFYNMGVPGIMNALCVLGANITFIFALANTNVANVLIMISLVPLTAALFSSVFLKEKPLVITWISMFACLLVVIFIFYESYAMGRILGDFLALLGACFVGASLTVIRSYNEINFVPSYILGKSFTALFALPFAATFVITGFDLLFTSLMIITVGLSFVFISLAPQYISSPEVGIFFLLETVLGPLWVWLFISEEPTANTLIGGALIILIILCHSLYMINKEKRKIIL</sequence>
<dbReference type="SUPFAM" id="SSF103481">
    <property type="entry name" value="Multidrug resistance efflux transporter EmrE"/>
    <property type="match status" value="2"/>
</dbReference>
<feature type="transmembrane region" description="Helical" evidence="1">
    <location>
        <begin position="70"/>
        <end position="91"/>
    </location>
</feature>
<organism evidence="3">
    <name type="scientific">marine metagenome</name>
    <dbReference type="NCBI Taxonomy" id="408172"/>
    <lineage>
        <taxon>unclassified sequences</taxon>
        <taxon>metagenomes</taxon>
        <taxon>ecological metagenomes</taxon>
    </lineage>
</organism>
<feature type="transmembrane region" description="Helical" evidence="1">
    <location>
        <begin position="155"/>
        <end position="171"/>
    </location>
</feature>
<dbReference type="AlphaFoldDB" id="A0A382BXT6"/>
<feature type="transmembrane region" description="Helical" evidence="1">
    <location>
        <begin position="39"/>
        <end position="58"/>
    </location>
</feature>
<feature type="transmembrane region" description="Helical" evidence="1">
    <location>
        <begin position="97"/>
        <end position="118"/>
    </location>
</feature>
<dbReference type="InterPro" id="IPR037185">
    <property type="entry name" value="EmrE-like"/>
</dbReference>
<feature type="transmembrane region" description="Helical" evidence="1">
    <location>
        <begin position="262"/>
        <end position="283"/>
    </location>
</feature>
<evidence type="ECO:0000313" key="3">
    <source>
        <dbReference type="EMBL" id="SVB18424.1"/>
    </source>
</evidence>
<keyword evidence="1" id="KW-0812">Transmembrane</keyword>